<proteinExistence type="predicted"/>
<organism evidence="2 3">
    <name type="scientific">Anas platyrhynchos platyrhynchos</name>
    <name type="common">Northern mallard</name>
    <dbReference type="NCBI Taxonomy" id="8840"/>
    <lineage>
        <taxon>Eukaryota</taxon>
        <taxon>Metazoa</taxon>
        <taxon>Chordata</taxon>
        <taxon>Craniata</taxon>
        <taxon>Vertebrata</taxon>
        <taxon>Euteleostomi</taxon>
        <taxon>Archelosauria</taxon>
        <taxon>Archosauria</taxon>
        <taxon>Dinosauria</taxon>
        <taxon>Saurischia</taxon>
        <taxon>Theropoda</taxon>
        <taxon>Coelurosauria</taxon>
        <taxon>Aves</taxon>
        <taxon>Neognathae</taxon>
        <taxon>Galloanserae</taxon>
        <taxon>Anseriformes</taxon>
        <taxon>Anatidae</taxon>
        <taxon>Anatinae</taxon>
        <taxon>Anas</taxon>
    </lineage>
</organism>
<accession>A0A493THQ3</accession>
<dbReference type="GO" id="GO:0019902">
    <property type="term" value="F:phosphatase binding"/>
    <property type="evidence" value="ECO:0007669"/>
    <property type="project" value="TreeGrafter"/>
</dbReference>
<dbReference type="Proteomes" id="UP000016666">
    <property type="component" value="Chromosome 5"/>
</dbReference>
<reference evidence="2" key="3">
    <citation type="submission" date="2025-09" db="UniProtKB">
        <authorList>
            <consortium name="Ensembl"/>
        </authorList>
    </citation>
    <scope>IDENTIFICATION</scope>
</reference>
<dbReference type="PANTHER" id="PTHR34349:SF1">
    <property type="entry name" value="PROTEIN PHOSPHATASE 1 REGULATORY SUBUNIT 32"/>
    <property type="match status" value="1"/>
</dbReference>
<keyword evidence="3" id="KW-1185">Reference proteome</keyword>
<protein>
    <recommendedName>
        <fullName evidence="4">PPR32 phosphatase</fullName>
    </recommendedName>
</protein>
<dbReference type="OMA" id="YGTESCC"/>
<evidence type="ECO:0000256" key="1">
    <source>
        <dbReference type="SAM" id="MobiDB-lite"/>
    </source>
</evidence>
<dbReference type="Ensembl" id="ENSAPLT00000043461.1">
    <property type="protein sequence ID" value="ENSAPLP00000025190.1"/>
    <property type="gene ID" value="ENSAPLG00000021531.1"/>
</dbReference>
<feature type="compositionally biased region" description="Basic residues" evidence="1">
    <location>
        <begin position="363"/>
        <end position="388"/>
    </location>
</feature>
<dbReference type="GeneTree" id="ENSGT00960000192722"/>
<dbReference type="STRING" id="8840.ENSAPLP00000025190"/>
<feature type="region of interest" description="Disordered" evidence="1">
    <location>
        <begin position="216"/>
        <end position="237"/>
    </location>
</feature>
<feature type="compositionally biased region" description="Low complexity" evidence="1">
    <location>
        <begin position="228"/>
        <end position="237"/>
    </location>
</feature>
<feature type="compositionally biased region" description="Basic and acidic residues" evidence="1">
    <location>
        <begin position="328"/>
        <end position="338"/>
    </location>
</feature>
<feature type="region of interest" description="Disordered" evidence="1">
    <location>
        <begin position="115"/>
        <end position="152"/>
    </location>
</feature>
<name>A0A493THQ3_ANAPP</name>
<evidence type="ECO:0000313" key="2">
    <source>
        <dbReference type="Ensembl" id="ENSAPLP00000025190.1"/>
    </source>
</evidence>
<dbReference type="PANTHER" id="PTHR34349">
    <property type="entry name" value="PROTEIN PHOSPHATASE 1 REGULATORY SUBUNIT 32"/>
    <property type="match status" value="1"/>
</dbReference>
<dbReference type="Pfam" id="PF15691">
    <property type="entry name" value="PPP1R32"/>
    <property type="match status" value="2"/>
</dbReference>
<reference evidence="2" key="2">
    <citation type="submission" date="2025-08" db="UniProtKB">
        <authorList>
            <consortium name="Ensembl"/>
        </authorList>
    </citation>
    <scope>IDENTIFICATION</scope>
</reference>
<dbReference type="AlphaFoldDB" id="A0A493THQ3"/>
<sequence>MPSTRPFVCPRAKLRSLPWGSPALGLGPFSAKPRAGDSGDLMDFYATTYAVAYGHPGFRPFLGHHVGAGFVSNTRSDAAGLIRPRSAAGGPFWDTTMAEHFQPLLLPDGRSLLPRHVHQPGSGYGREQPLPHLRAGAVSPPPASGEHGADPAQTDVLQRTTIGAKEETGFTRATPLSGVILPAAPGQPLGASTTTTHYLPPHSGTGGRALPVLARGSDRGSGFSRETPLSVPVSGSRPVPVPCVPPPASPAVPTQVSPRCPPVLLVSRGLQAPCPAQAHLRGQQSTGRMVGAHPDPPSTPSTPSTTGLGAHPSVPPIGAVGVHHQQRLCRDPPVDPEPRSTSTARAQPHGAALGGRPGPAAQRLRHQQPAHGAGGRRRHRAHGPHPVKKGWGGALKERGPRGRGFEIGGVVKGGGGVV</sequence>
<reference evidence="2 3" key="1">
    <citation type="submission" date="2017-10" db="EMBL/GenBank/DDBJ databases">
        <title>A new Pekin duck reference genome.</title>
        <authorList>
            <person name="Hou Z.-C."/>
            <person name="Zhou Z.-K."/>
            <person name="Zhu F."/>
            <person name="Hou S.-S."/>
        </authorList>
    </citation>
    <scope>NUCLEOTIDE SEQUENCE [LARGE SCALE GENOMIC DNA]</scope>
</reference>
<evidence type="ECO:0008006" key="4">
    <source>
        <dbReference type="Google" id="ProtNLM"/>
    </source>
</evidence>
<dbReference type="InterPro" id="IPR031410">
    <property type="entry name" value="SAXO4"/>
</dbReference>
<feature type="region of interest" description="Disordered" evidence="1">
    <location>
        <begin position="278"/>
        <end position="400"/>
    </location>
</feature>
<evidence type="ECO:0000313" key="3">
    <source>
        <dbReference type="Proteomes" id="UP000016666"/>
    </source>
</evidence>